<accession>A0A7T4B455</accession>
<dbReference type="EMBL" id="CP065997">
    <property type="protein sequence ID" value="QQB35383.1"/>
    <property type="molecule type" value="Genomic_DNA"/>
</dbReference>
<dbReference type="InterPro" id="IPR012373">
    <property type="entry name" value="Ferrdict_sens_TM"/>
</dbReference>
<dbReference type="AlphaFoldDB" id="A0A7T4B455"/>
<evidence type="ECO:0000259" key="1">
    <source>
        <dbReference type="Pfam" id="PF04773"/>
    </source>
</evidence>
<dbReference type="PANTHER" id="PTHR30273">
    <property type="entry name" value="PERIPLASMIC SIGNAL SENSOR AND SIGMA FACTOR ACTIVATOR FECR-RELATED"/>
    <property type="match status" value="1"/>
</dbReference>
<evidence type="ECO:0000313" key="3">
    <source>
        <dbReference type="EMBL" id="QQB35383.1"/>
    </source>
</evidence>
<dbReference type="InterPro" id="IPR032623">
    <property type="entry name" value="FecR_N"/>
</dbReference>
<reference evidence="3 4" key="1">
    <citation type="submission" date="2020-12" db="EMBL/GenBank/DDBJ databases">
        <title>FDA dAtabase for Regulatory Grade micrObial Sequences (FDA-ARGOS): Supporting development and validation of Infectious Disease Dx tests.</title>
        <authorList>
            <person name="Sproer C."/>
            <person name="Gronow S."/>
            <person name="Severitt S."/>
            <person name="Schroder I."/>
            <person name="Tallon L."/>
            <person name="Sadzewicz L."/>
            <person name="Zhao X."/>
            <person name="Boylan J."/>
            <person name="Ott S."/>
            <person name="Bowen H."/>
            <person name="Vavikolanu K."/>
            <person name="Mehta A."/>
            <person name="Aluvathingal J."/>
            <person name="Nadendla S."/>
            <person name="Lowell S."/>
            <person name="Myers T."/>
            <person name="Yan Y."/>
            <person name="Sichtig H."/>
        </authorList>
    </citation>
    <scope>NUCLEOTIDE SEQUENCE [LARGE SCALE GENOMIC DNA]</scope>
    <source>
        <strain evidence="3 4">FDAARGOS_1050</strain>
    </source>
</reference>
<dbReference type="Pfam" id="PF16220">
    <property type="entry name" value="DUF4880"/>
    <property type="match status" value="1"/>
</dbReference>
<gene>
    <name evidence="3" type="ORF">I6I07_01760</name>
</gene>
<proteinExistence type="predicted"/>
<dbReference type="InterPro" id="IPR006860">
    <property type="entry name" value="FecR"/>
</dbReference>
<dbReference type="Pfam" id="PF04773">
    <property type="entry name" value="FecR"/>
    <property type="match status" value="1"/>
</dbReference>
<dbReference type="PANTHER" id="PTHR30273:SF2">
    <property type="entry name" value="PROTEIN FECR"/>
    <property type="match status" value="1"/>
</dbReference>
<feature type="domain" description="FecR protein" evidence="1">
    <location>
        <begin position="127"/>
        <end position="220"/>
    </location>
</feature>
<feature type="domain" description="FecR N-terminal" evidence="2">
    <location>
        <begin position="22"/>
        <end position="63"/>
    </location>
</feature>
<name>A0A7T4B455_9BURK</name>
<protein>
    <submittedName>
        <fullName evidence="3">FecR domain-containing protein</fullName>
    </submittedName>
</protein>
<sequence>MPDRRPDARAMSAAAPSFQVLQQAAEWYAALGAPSVDAAERQRWRQWHDADPAHQQAWRQVEAISGKFLDLPGGNKSMARRLLDAAAAGQARRRLTLKTLTLLCGAGLGAWGASRALPWRQWAASHHTALGERRQIRLADGAVIWLNTDSAIDVDYGPDLRRIKLVAGEILIATAPDSQSPARPFVVDTAQARLRALGTRYSVYQQDGASVVAVFDGAVRIEPVAKGVPGGILHAGEQARVTQAGAAPAEAAALARRSWADGLLVAENMRLGDFVAELSRYRRGYLGCAPEIADLRIVGTYSTADTQQALATLEATLPLRIRTPMPWWTVLEPR</sequence>
<dbReference type="GO" id="GO:0016989">
    <property type="term" value="F:sigma factor antagonist activity"/>
    <property type="evidence" value="ECO:0007669"/>
    <property type="project" value="TreeGrafter"/>
</dbReference>
<evidence type="ECO:0000259" key="2">
    <source>
        <dbReference type="Pfam" id="PF16220"/>
    </source>
</evidence>
<dbReference type="Proteomes" id="UP000595231">
    <property type="component" value="Chromosome"/>
</dbReference>
<evidence type="ECO:0000313" key="4">
    <source>
        <dbReference type="Proteomes" id="UP000595231"/>
    </source>
</evidence>
<dbReference type="PIRSF" id="PIRSF018266">
    <property type="entry name" value="FecR"/>
    <property type="match status" value="1"/>
</dbReference>
<dbReference type="Gene3D" id="2.60.120.1440">
    <property type="match status" value="1"/>
</dbReference>
<organism evidence="3 4">
    <name type="scientific">Achromobacter deleyi</name>
    <dbReference type="NCBI Taxonomy" id="1353891"/>
    <lineage>
        <taxon>Bacteria</taxon>
        <taxon>Pseudomonadati</taxon>
        <taxon>Pseudomonadota</taxon>
        <taxon>Betaproteobacteria</taxon>
        <taxon>Burkholderiales</taxon>
        <taxon>Alcaligenaceae</taxon>
        <taxon>Achromobacter</taxon>
    </lineage>
</organism>